<evidence type="ECO:0000313" key="2">
    <source>
        <dbReference type="Proteomes" id="UP000004508"/>
    </source>
</evidence>
<comment type="caution">
    <text evidence="1">The sequence shown here is derived from an EMBL/GenBank/DDBJ whole genome shotgun (WGS) entry which is preliminary data.</text>
</comment>
<protein>
    <submittedName>
        <fullName evidence="1">Uncharacterized protein</fullName>
    </submittedName>
</protein>
<dbReference type="Proteomes" id="UP000004508">
    <property type="component" value="Unassembled WGS sequence"/>
</dbReference>
<accession>D6TT94</accession>
<evidence type="ECO:0000313" key="1">
    <source>
        <dbReference type="EMBL" id="EFH83645.1"/>
    </source>
</evidence>
<dbReference type="RefSeq" id="WP_007914504.1">
    <property type="nucleotide sequence ID" value="NZ_ADVG01000003.1"/>
</dbReference>
<name>D6TT94_KTERA</name>
<sequence length="438" mass="51455">MSLQFDIERFESEALQHQLGDYWLRVADQIQLFNRFAYLEWASARIIAGWIPAAEELEWKCTMAKMVWQNMTVADRLLVRKNELSSNRTVAIPSKSLHTFIQDTSAADGFFPFVAGWFLEVIREQIRCYEQCMEALDPIFDAPTLEMLQECLPKKQQQVKWAAELIHDAVKESSMLEAVNRWRKYTRQYLLSLGGLDEKEESLVEKPACPISEPYGPAPRKRSKPQWLKPGDLGNPPEEFANNLKTFMWHYATEIQVLDPMCYIFYGVDNMPFEFYLDLSRHIWDESRHHLMGVRRLRQMGYDLKDVPLPYGEDAQQELEHYYSSLTMFGEACSFNRKRDSMQAYYSRGDIISGMTAEIDIIDERSHVRFGKKWVPQLYKQRLGDNSSLEEIRSKRMRAFIDSDERNFGDLTEEEKDRLSHAAFCGKIEFKYLNFERP</sequence>
<gene>
    <name evidence="1" type="ORF">Krac_4637</name>
</gene>
<dbReference type="EMBL" id="ADVG01000003">
    <property type="protein sequence ID" value="EFH83645.1"/>
    <property type="molecule type" value="Genomic_DNA"/>
</dbReference>
<dbReference type="InterPro" id="IPR007402">
    <property type="entry name" value="DUF455"/>
</dbReference>
<dbReference type="OrthoDB" id="1392385at2"/>
<reference evidence="1 2" key="1">
    <citation type="journal article" date="2011" name="Stand. Genomic Sci.">
        <title>Non-contiguous finished genome sequence and contextual data of the filamentous soil bacterium Ktedonobacter racemifer type strain (SOSP1-21).</title>
        <authorList>
            <person name="Chang Y.J."/>
            <person name="Land M."/>
            <person name="Hauser L."/>
            <person name="Chertkov O."/>
            <person name="Del Rio T.G."/>
            <person name="Nolan M."/>
            <person name="Copeland A."/>
            <person name="Tice H."/>
            <person name="Cheng J.F."/>
            <person name="Lucas S."/>
            <person name="Han C."/>
            <person name="Goodwin L."/>
            <person name="Pitluck S."/>
            <person name="Ivanova N."/>
            <person name="Ovchinikova G."/>
            <person name="Pati A."/>
            <person name="Chen A."/>
            <person name="Palaniappan K."/>
            <person name="Mavromatis K."/>
            <person name="Liolios K."/>
            <person name="Brettin T."/>
            <person name="Fiebig A."/>
            <person name="Rohde M."/>
            <person name="Abt B."/>
            <person name="Goker M."/>
            <person name="Detter J.C."/>
            <person name="Woyke T."/>
            <person name="Bristow J."/>
            <person name="Eisen J.A."/>
            <person name="Markowitz V."/>
            <person name="Hugenholtz P."/>
            <person name="Kyrpides N.C."/>
            <person name="Klenk H.P."/>
            <person name="Lapidus A."/>
        </authorList>
    </citation>
    <scope>NUCLEOTIDE SEQUENCE [LARGE SCALE GENOMIC DNA]</scope>
    <source>
        <strain evidence="2">DSM 44963</strain>
    </source>
</reference>
<dbReference type="Pfam" id="PF04305">
    <property type="entry name" value="DUF455"/>
    <property type="match status" value="1"/>
</dbReference>
<dbReference type="InParanoid" id="D6TT94"/>
<organism evidence="1 2">
    <name type="scientific">Ktedonobacter racemifer DSM 44963</name>
    <dbReference type="NCBI Taxonomy" id="485913"/>
    <lineage>
        <taxon>Bacteria</taxon>
        <taxon>Bacillati</taxon>
        <taxon>Chloroflexota</taxon>
        <taxon>Ktedonobacteria</taxon>
        <taxon>Ktedonobacterales</taxon>
        <taxon>Ktedonobacteraceae</taxon>
        <taxon>Ktedonobacter</taxon>
    </lineage>
</organism>
<dbReference type="STRING" id="485913.Krac_4637"/>
<dbReference type="eggNOG" id="COG2833">
    <property type="taxonomic scope" value="Bacteria"/>
</dbReference>
<dbReference type="AlphaFoldDB" id="D6TT94"/>
<proteinExistence type="predicted"/>
<keyword evidence="2" id="KW-1185">Reference proteome</keyword>